<name>A0ABR0K407_9EURO</name>
<feature type="compositionally biased region" description="Acidic residues" evidence="1">
    <location>
        <begin position="1785"/>
        <end position="1794"/>
    </location>
</feature>
<feature type="compositionally biased region" description="Basic and acidic residues" evidence="1">
    <location>
        <begin position="1063"/>
        <end position="1073"/>
    </location>
</feature>
<reference evidence="2 3" key="1">
    <citation type="submission" date="2023-08" db="EMBL/GenBank/DDBJ databases">
        <title>Black Yeasts Isolated from many extreme environments.</title>
        <authorList>
            <person name="Coleine C."/>
            <person name="Stajich J.E."/>
            <person name="Selbmann L."/>
        </authorList>
    </citation>
    <scope>NUCLEOTIDE SEQUENCE [LARGE SCALE GENOMIC DNA]</scope>
    <source>
        <strain evidence="2 3">CCFEE 5885</strain>
    </source>
</reference>
<feature type="compositionally biased region" description="Polar residues" evidence="1">
    <location>
        <begin position="584"/>
        <end position="595"/>
    </location>
</feature>
<feature type="compositionally biased region" description="Basic and acidic residues" evidence="1">
    <location>
        <begin position="174"/>
        <end position="188"/>
    </location>
</feature>
<feature type="compositionally biased region" description="Basic and acidic residues" evidence="1">
    <location>
        <begin position="1750"/>
        <end position="1767"/>
    </location>
</feature>
<proteinExistence type="predicted"/>
<feature type="compositionally biased region" description="Polar residues" evidence="1">
    <location>
        <begin position="1540"/>
        <end position="1550"/>
    </location>
</feature>
<feature type="compositionally biased region" description="Low complexity" evidence="1">
    <location>
        <begin position="449"/>
        <end position="459"/>
    </location>
</feature>
<feature type="compositionally biased region" description="Polar residues" evidence="1">
    <location>
        <begin position="1901"/>
        <end position="1930"/>
    </location>
</feature>
<feature type="compositionally biased region" description="Polar residues" evidence="1">
    <location>
        <begin position="1949"/>
        <end position="1966"/>
    </location>
</feature>
<sequence>MNRNVTRKWAEARQVNYAGDDWGDEEDDGYDEPAYPPVSQERRSFTNPQPGNTEHRLSFDRGQEQRVFSASAAHPQQGFLPSQNAPPDNSRFYAQHPTAQHGQTSAPVEPAARPSTDAFRRDAPRPDSRGSNTSARQFPPRKSSLGQAEFPDYARSQPPPETEATRRIVFPADIYKRHAEEERKRSQESSRPSMDSISRAASEGTPKQSIDIDSSRRRQPTLDTVAERRSEYIDNSAPTPVEPTSHASQQHAAQTHIQGINTDTVGRFPSASSRYTDRPDPISASTVESPFPSRNTSQTDPHHDVLAPTSGLPPITRLSTFGSDFFSIDSAGDTRETVRHPNQPPPLPPKDAQQDSLQHRPSDGYRTLVADAFHSENQKLGSPARTDDSMYRTNTTSTSEISPIVGRPDEPLWDRALAENVRRANEPEASQPDQNYEQFTPPRRLGTNRRASPSPARRPFSVEAPHIPEPQSVISMTGHSPGATQDTAREAQLSRPGAAVLIHSRGNSRDSIHDGDANAGQGTSTAELSERSNQRSASEEWADWTAARREAHAKLGIQDSNPATPNPDSSGLSSPAPAFDSLDKNVQSTGSSVRNENLKLPPAISGLPSQRPHVTRDESFRPVLPGGWQSSTSIQRAAAPEPRGLQPQRPGFASSAARNESTESIPTATAPRSTNWRSEYTGIQAQAFAAASAAGDALAGIFNGPSLTSRGGDSEVSSITESDEDHASTRRDPTFITRDFGAATPDSDPPFLSESSATRDFGSSKPETSDVSQVTPKAQQRSFTNSPKPAPLTTSHPQLKRPDTTSVRADSPTKESERWWSDEEEEEAAAPAPLRTSRMSTNEPTRPTMTHSDSDAPDVDQLHSDIVQSLTPKSSSIADASKQGPGRVSPLRQTSPPFSAAALAVSPGRALQEQNAWKPLSAPQSEAASPKDPNPPMLGVKSPEERLTGRGDGQEPPSTQTSRDWFGDLDSRSARVDDPLPPQQHAPLASKSLAAQENVPALPPVTGTTPGADPFKSSPLTASERSAPSPVASQYFSSSAAHGTTTAPDEENRSSDTTPSFDRVPRAPVKDLPKPITAANEVPERSSTPTRSQDLPSPTTPRSTKAAQPPFTFDSSRSFPSDKVPIGQIVNMGSAQQRIRAYNENRDNYTQPVGNLEHWLSFMNTPEHADVFSAKPTSSAMYATPSPRHQQRDSTGAPIGTKQMQEDGKKLLASAGKYGARASVLGKGLFSKGKEKFRTVSAGQKGPSTGRSKTASVPEVSQISSTSHGSAPQLPTPSVATPIDESSLSMYFNSEDANVGGRTAAPRPAADPPFSPISEISTNHMDRNMPLDRTVSAVSEEQSPQSGSTVRPTHSILSPTRTVSVGDKRKSAGAVSSLNADHDQRQGPEGILNRSSMDRSRRHSGVSDVSSVSAPDDRRQSQAGRTISPPLESQFSRHESSLPQRQPTRTASPPTEAQRPQHAPSYSTAMASTSLSQKEAEAAENREQESTLPAYSQSAQPKAPEIGPGAQIVPIARIRPDQELPRAEEQRPFSFLGSESLLNSGHGTNHSIDHPGANTGSPISSPSTDRHGIDQFDRPQLSPGFANAEKNAESPLPSARRNPEEFGGKTQDEFAKLRQQPQPPMQQAQQAGEYRIPGPYGQELRAPKPKTSSPLLQQYMSPVRTTAQPEGDPFYDVPAVPSGDASTAVIAAQQQQQRSQDDVSDPVPAQTQHMPGAFPVSQGPEPERERGRSKLSSFFRSRSKSRSRRAPKEQKDQRTEERPDGGRRNSLFKLGSRGTMRPDQQDEPDYDEITDQTTQATARPGAGSRRLSKDLFKSTTFGQQNQGRADHPQRPPLPNASPAAKKKRFSGFFSKSPAKEEPPLPQPPTRATTLPIDAQQPPTQRRSFHHQATAAEDHESPNQFQQETRYAENQQPSAMRQQRPQTNQTFEGVPSPTRGYYSGQHERPYSQQQGRGHQYSASSNTPYEGPQAAPGATRYQHENKPYQYEHDVSKQRKAFGNWLQAQMQPPQRPDLPRLNTGDQKRIASHFLPASAPAVPNSYIQSRKSMDASYTQPLPQQQFQRLPTLAQAQQQAYRPPSTRANKDISHGSDYRPGQPSISPTAQMPQQRYGQTGSEQSNITPRVAALHTRSRSPKMGRRSSEDLNAEYDALSVPHGHNSVSGLGTFSSKNISPVGGIPRSAEEQEKPWAINLPGGEDEREQNEIDPASATSTKAREMRRTMLERSPINNATPTQAQERPTTVAERFMGHGLPPKQTAGSSPMQQAINAGFVPIGAVPTSPVMRTSSPSVSISKNPSLRGQAPRSATPLSMPLHGESQPKRDLSIQRNDTPISDPRSSFDAAGISREPSQSQNRRSISVGSNHGMSASTTSPPPLPERSANPLPANMPALPKADVAENAALAPTSRPPPPPPSLLPPAPPIATTNGAEISKAPPADVRTVQRSNAKNSEIHEMPGSRPEGYESDEEPMMSATAYPGQEWMPVFERWED</sequence>
<feature type="compositionally biased region" description="Polar residues" evidence="1">
    <location>
        <begin position="1018"/>
        <end position="1047"/>
    </location>
</feature>
<feature type="compositionally biased region" description="Polar residues" evidence="1">
    <location>
        <begin position="1085"/>
        <end position="1106"/>
    </location>
</feature>
<feature type="compositionally biased region" description="Polar residues" evidence="1">
    <location>
        <begin position="245"/>
        <end position="274"/>
    </location>
</feature>
<feature type="compositionally biased region" description="Basic and acidic residues" evidence="1">
    <location>
        <begin position="1979"/>
        <end position="1988"/>
    </location>
</feature>
<feature type="compositionally biased region" description="Polar residues" evidence="1">
    <location>
        <begin position="283"/>
        <end position="299"/>
    </location>
</feature>
<feature type="compositionally biased region" description="Polar residues" evidence="1">
    <location>
        <begin position="866"/>
        <end position="878"/>
    </location>
</feature>
<dbReference type="EMBL" id="JAVRRG010000102">
    <property type="protein sequence ID" value="KAK5086053.1"/>
    <property type="molecule type" value="Genomic_DNA"/>
</dbReference>
<feature type="compositionally biased region" description="Basic and acidic residues" evidence="1">
    <location>
        <begin position="2214"/>
        <end position="2223"/>
    </location>
</feature>
<feature type="compositionally biased region" description="Basic and acidic residues" evidence="1">
    <location>
        <begin position="1601"/>
        <end position="1616"/>
    </location>
</feature>
<feature type="compositionally biased region" description="Basic and acidic residues" evidence="1">
    <location>
        <begin position="1568"/>
        <end position="1577"/>
    </location>
</feature>
<gene>
    <name evidence="2" type="ORF">LTR24_007128</name>
</gene>
<feature type="compositionally biased region" description="Polar residues" evidence="1">
    <location>
        <begin position="558"/>
        <end position="573"/>
    </location>
</feature>
<feature type="compositionally biased region" description="Polar residues" evidence="1">
    <location>
        <begin position="1490"/>
        <end position="1500"/>
    </location>
</feature>
<feature type="compositionally biased region" description="Polar residues" evidence="1">
    <location>
        <begin position="1650"/>
        <end position="1668"/>
    </location>
</feature>
<feature type="region of interest" description="Disordered" evidence="1">
    <location>
        <begin position="1178"/>
        <end position="1203"/>
    </location>
</feature>
<feature type="compositionally biased region" description="Polar residues" evidence="1">
    <location>
        <begin position="765"/>
        <end position="797"/>
    </location>
</feature>
<feature type="compositionally biased region" description="Polar residues" evidence="1">
    <location>
        <begin position="1246"/>
        <end position="1270"/>
    </location>
</feature>
<feature type="compositionally biased region" description="Basic and acidic residues" evidence="1">
    <location>
        <begin position="53"/>
        <end position="64"/>
    </location>
</feature>
<feature type="compositionally biased region" description="Low complexity" evidence="1">
    <location>
        <begin position="2286"/>
        <end position="2297"/>
    </location>
</feature>
<feature type="compositionally biased region" description="Polar residues" evidence="1">
    <location>
        <begin position="2041"/>
        <end position="2054"/>
    </location>
</feature>
<feature type="compositionally biased region" description="Polar residues" evidence="1">
    <location>
        <begin position="2347"/>
        <end position="2370"/>
    </location>
</feature>
<feature type="compositionally biased region" description="Polar residues" evidence="1">
    <location>
        <begin position="837"/>
        <end position="851"/>
    </location>
</feature>
<feature type="region of interest" description="Disordered" evidence="1">
    <location>
        <begin position="2029"/>
        <end position="2149"/>
    </location>
</feature>
<feature type="compositionally biased region" description="Basic residues" evidence="1">
    <location>
        <begin position="2130"/>
        <end position="2139"/>
    </location>
</feature>
<feature type="compositionally biased region" description="Basic and acidic residues" evidence="1">
    <location>
        <begin position="118"/>
        <end position="128"/>
    </location>
</feature>
<keyword evidence="3" id="KW-1185">Reference proteome</keyword>
<feature type="compositionally biased region" description="Polar residues" evidence="1">
    <location>
        <begin position="1441"/>
        <end position="1455"/>
    </location>
</feature>
<feature type="compositionally biased region" description="Low complexity" evidence="1">
    <location>
        <begin position="2055"/>
        <end position="2068"/>
    </location>
</feature>
<evidence type="ECO:0000313" key="3">
    <source>
        <dbReference type="Proteomes" id="UP001345013"/>
    </source>
</evidence>
<feature type="compositionally biased region" description="Pro residues" evidence="1">
    <location>
        <begin position="2405"/>
        <end position="2420"/>
    </location>
</feature>
<feature type="compositionally biased region" description="Low complexity" evidence="1">
    <location>
        <begin position="1686"/>
        <end position="1698"/>
    </location>
</feature>
<feature type="region of interest" description="Disordered" evidence="1">
    <location>
        <begin position="699"/>
        <end position="1127"/>
    </location>
</feature>
<feature type="region of interest" description="Disordered" evidence="1">
    <location>
        <begin position="2174"/>
        <end position="2240"/>
    </location>
</feature>
<feature type="compositionally biased region" description="Basic and acidic residues" evidence="1">
    <location>
        <begin position="942"/>
        <end position="953"/>
    </location>
</feature>
<feature type="compositionally biased region" description="Polar residues" evidence="1">
    <location>
        <begin position="1817"/>
        <end position="1827"/>
    </location>
</feature>
<feature type="compositionally biased region" description="Polar residues" evidence="1">
    <location>
        <begin position="1558"/>
        <end position="1567"/>
    </location>
</feature>
<feature type="compositionally biased region" description="Polar residues" evidence="1">
    <location>
        <begin position="1336"/>
        <end position="1363"/>
    </location>
</feature>
<protein>
    <submittedName>
        <fullName evidence="2">Uncharacterized protein</fullName>
    </submittedName>
</protein>
<feature type="compositionally biased region" description="Polar residues" evidence="1">
    <location>
        <begin position="391"/>
        <end position="401"/>
    </location>
</feature>
<feature type="compositionally biased region" description="Basic and acidic residues" evidence="1">
    <location>
        <begin position="965"/>
        <end position="978"/>
    </location>
</feature>
<feature type="compositionally biased region" description="Basic and acidic residues" evidence="1">
    <location>
        <begin position="507"/>
        <end position="516"/>
    </location>
</feature>
<feature type="region of interest" description="Disordered" evidence="1">
    <location>
        <begin position="1235"/>
        <end position="1988"/>
    </location>
</feature>
<organism evidence="2 3">
    <name type="scientific">Lithohypha guttulata</name>
    <dbReference type="NCBI Taxonomy" id="1690604"/>
    <lineage>
        <taxon>Eukaryota</taxon>
        <taxon>Fungi</taxon>
        <taxon>Dikarya</taxon>
        <taxon>Ascomycota</taxon>
        <taxon>Pezizomycotina</taxon>
        <taxon>Eurotiomycetes</taxon>
        <taxon>Chaetothyriomycetidae</taxon>
        <taxon>Chaetothyriales</taxon>
        <taxon>Trichomeriaceae</taxon>
        <taxon>Lithohypha</taxon>
    </lineage>
</organism>
<feature type="region of interest" description="Disordered" evidence="1">
    <location>
        <begin position="2280"/>
        <end position="2467"/>
    </location>
</feature>
<feature type="compositionally biased region" description="Basic and acidic residues" evidence="1">
    <location>
        <begin position="2083"/>
        <end position="2092"/>
    </location>
</feature>
<feature type="compositionally biased region" description="Basic and acidic residues" evidence="1">
    <location>
        <begin position="1478"/>
        <end position="1489"/>
    </location>
</feature>
<feature type="compositionally biased region" description="Polar residues" evidence="1">
    <location>
        <begin position="472"/>
        <end position="486"/>
    </location>
</feature>
<evidence type="ECO:0000256" key="1">
    <source>
        <dbReference type="SAM" id="MobiDB-lite"/>
    </source>
</evidence>
<feature type="compositionally biased region" description="Polar residues" evidence="1">
    <location>
        <begin position="705"/>
        <end position="720"/>
    </location>
</feature>
<feature type="compositionally biased region" description="Basic and acidic residues" evidence="1">
    <location>
        <begin position="1518"/>
        <end position="1531"/>
    </location>
</feature>
<dbReference type="Proteomes" id="UP001345013">
    <property type="component" value="Unassembled WGS sequence"/>
</dbReference>
<feature type="compositionally biased region" description="Polar residues" evidence="1">
    <location>
        <begin position="2098"/>
        <end position="2122"/>
    </location>
</feature>
<feature type="compositionally biased region" description="Acidic residues" evidence="1">
    <location>
        <begin position="21"/>
        <end position="31"/>
    </location>
</feature>
<feature type="compositionally biased region" description="Polar residues" evidence="1">
    <location>
        <begin position="656"/>
        <end position="677"/>
    </location>
</feature>
<evidence type="ECO:0000313" key="2">
    <source>
        <dbReference type="EMBL" id="KAK5086053.1"/>
    </source>
</evidence>
<feature type="compositionally biased region" description="Polar residues" evidence="1">
    <location>
        <begin position="97"/>
        <end position="106"/>
    </location>
</feature>
<accession>A0ABR0K407</accession>
<feature type="compositionally biased region" description="Basic and acidic residues" evidence="1">
    <location>
        <begin position="811"/>
        <end position="821"/>
    </location>
</feature>
<feature type="region of interest" description="Disordered" evidence="1">
    <location>
        <begin position="14"/>
        <end position="677"/>
    </location>
</feature>
<comment type="caution">
    <text evidence="2">The sequence shown here is derived from an EMBL/GenBank/DDBJ whole genome shotgun (WGS) entry which is preliminary data.</text>
</comment>
<feature type="compositionally biased region" description="Polar residues" evidence="1">
    <location>
        <begin position="2227"/>
        <end position="2240"/>
    </location>
</feature>
<feature type="compositionally biased region" description="Polar residues" evidence="1">
    <location>
        <begin position="1464"/>
        <end position="1477"/>
    </location>
</feature>
<feature type="compositionally biased region" description="Low complexity" evidence="1">
    <location>
        <begin position="2380"/>
        <end position="2404"/>
    </location>
</feature>
<feature type="compositionally biased region" description="Polar residues" evidence="1">
    <location>
        <begin position="1276"/>
        <end position="1296"/>
    </location>
</feature>
<feature type="compositionally biased region" description="Basic and acidic residues" evidence="1">
    <location>
        <begin position="407"/>
        <end position="426"/>
    </location>
</feature>